<reference evidence="2 3" key="1">
    <citation type="journal article" date="2019" name="Commun. Biol.">
        <title>The bagworm genome reveals a unique fibroin gene that provides high tensile strength.</title>
        <authorList>
            <person name="Kono N."/>
            <person name="Nakamura H."/>
            <person name="Ohtoshi R."/>
            <person name="Tomita M."/>
            <person name="Numata K."/>
            <person name="Arakawa K."/>
        </authorList>
    </citation>
    <scope>NUCLEOTIDE SEQUENCE [LARGE SCALE GENOMIC DNA]</scope>
</reference>
<evidence type="ECO:0000313" key="3">
    <source>
        <dbReference type="Proteomes" id="UP000299102"/>
    </source>
</evidence>
<dbReference type="OrthoDB" id="10264378at2759"/>
<keyword evidence="3" id="KW-1185">Reference proteome</keyword>
<name>A0A4C1VR79_EUMVA</name>
<evidence type="ECO:0000256" key="1">
    <source>
        <dbReference type="SAM" id="MobiDB-lite"/>
    </source>
</evidence>
<gene>
    <name evidence="2" type="ORF">EVAR_86480_1</name>
</gene>
<dbReference type="EMBL" id="BGZK01000380">
    <property type="protein sequence ID" value="GBP40334.1"/>
    <property type="molecule type" value="Genomic_DNA"/>
</dbReference>
<proteinExistence type="predicted"/>
<organism evidence="2 3">
    <name type="scientific">Eumeta variegata</name>
    <name type="common">Bagworm moth</name>
    <name type="synonym">Eumeta japonica</name>
    <dbReference type="NCBI Taxonomy" id="151549"/>
    <lineage>
        <taxon>Eukaryota</taxon>
        <taxon>Metazoa</taxon>
        <taxon>Ecdysozoa</taxon>
        <taxon>Arthropoda</taxon>
        <taxon>Hexapoda</taxon>
        <taxon>Insecta</taxon>
        <taxon>Pterygota</taxon>
        <taxon>Neoptera</taxon>
        <taxon>Endopterygota</taxon>
        <taxon>Lepidoptera</taxon>
        <taxon>Glossata</taxon>
        <taxon>Ditrysia</taxon>
        <taxon>Tineoidea</taxon>
        <taxon>Psychidae</taxon>
        <taxon>Oiketicinae</taxon>
        <taxon>Eumeta</taxon>
    </lineage>
</organism>
<accession>A0A4C1VR79</accession>
<feature type="region of interest" description="Disordered" evidence="1">
    <location>
        <begin position="57"/>
        <end position="86"/>
    </location>
</feature>
<comment type="caution">
    <text evidence="2">The sequence shown here is derived from an EMBL/GenBank/DDBJ whole genome shotgun (WGS) entry which is preliminary data.</text>
</comment>
<dbReference type="AlphaFoldDB" id="A0A4C1VR79"/>
<dbReference type="Proteomes" id="UP000299102">
    <property type="component" value="Unassembled WGS sequence"/>
</dbReference>
<feature type="compositionally biased region" description="Basic and acidic residues" evidence="1">
    <location>
        <begin position="76"/>
        <end position="86"/>
    </location>
</feature>
<evidence type="ECO:0000313" key="2">
    <source>
        <dbReference type="EMBL" id="GBP40334.1"/>
    </source>
</evidence>
<protein>
    <submittedName>
        <fullName evidence="2">Uncharacterized protein</fullName>
    </submittedName>
</protein>
<sequence>MKRLMDVSEAREICKNRSMWKSIVSVYPSGKQADAVCVAAARPARVTCGVHVTRRADAQYPRRRRTLASSAPRPPPTRDGKQFDDS</sequence>